<accession>A0A317DQR9</accession>
<dbReference type="SUPFAM" id="SSF51445">
    <property type="entry name" value="(Trans)glycosidases"/>
    <property type="match status" value="1"/>
</dbReference>
<proteinExistence type="predicted"/>
<dbReference type="InterPro" id="IPR017853">
    <property type="entry name" value="GH"/>
</dbReference>
<dbReference type="Proteomes" id="UP000246050">
    <property type="component" value="Unassembled WGS sequence"/>
</dbReference>
<evidence type="ECO:0000313" key="1">
    <source>
        <dbReference type="EMBL" id="PWR17099.1"/>
    </source>
</evidence>
<gene>
    <name evidence="1" type="ORF">DKT69_02045</name>
</gene>
<comment type="caution">
    <text evidence="1">The sequence shown here is derived from an EMBL/GenBank/DDBJ whole genome shotgun (WGS) entry which is preliminary data.</text>
</comment>
<reference evidence="1 2" key="1">
    <citation type="submission" date="2018-05" db="EMBL/GenBank/DDBJ databases">
        <title>Micromonosporas from Atacama Desert.</title>
        <authorList>
            <person name="Carro L."/>
            <person name="Golinska P."/>
            <person name="Klenk H.-P."/>
            <person name="Goodfellow M."/>
        </authorList>
    </citation>
    <scope>NUCLEOTIDE SEQUENCE [LARGE SCALE GENOMIC DNA]</scope>
    <source>
        <strain evidence="1 2">4G51</strain>
    </source>
</reference>
<dbReference type="Gene3D" id="3.20.20.80">
    <property type="entry name" value="Glycosidases"/>
    <property type="match status" value="1"/>
</dbReference>
<sequence>MPGMLATYPRTSCVRIFFGPGDGLPPTAWSDQRQRLAQVPADADVIVSHKDPEVDAAAFVAAWQATGRTGRLILVPHHEPEQQAGGDPTPAAFRRSWTRTRSQVGDHPARHDGRLRLAVCWTLQWVRRVDAAGRRVNDWRTWWPEHESDAVDLVLADWYPYDPKARNPFRPAGYEDPAAALAIMVELSAAAGRPWGIAEINHPRITRAGDFPADLDPDGSRCADWYRRMHAWAKANGCQVWSHYHRDEGDLTDRTVEQQALRELIAQEATAPRRLAPALETLRGEIARRWPGADRTVVDATHHVDHRPNTRGSVDAIDVNVTGVDTDVLLTAFQRHPAAALWIHAGTAARADDGWTRRAYAGTDPGAGRLHLGIRPAEAAERDPRPWGLTEESGMDAKQLLALLNDPAVARQLRALPWQYIGGGIPRGMSTLGVLNELVVTVRAIGEVVAKQSADPAAVRALLPAQRADAEVMAAPTNGSGGAVDLDALADAVAARVIAALPPDPAGLSRADLTAALRDALTGLPG</sequence>
<organism evidence="1 2">
    <name type="scientific">Micromonospora sicca</name>
    <dbReference type="NCBI Taxonomy" id="2202420"/>
    <lineage>
        <taxon>Bacteria</taxon>
        <taxon>Bacillati</taxon>
        <taxon>Actinomycetota</taxon>
        <taxon>Actinomycetes</taxon>
        <taxon>Micromonosporales</taxon>
        <taxon>Micromonosporaceae</taxon>
        <taxon>Micromonospora</taxon>
    </lineage>
</organism>
<evidence type="ECO:0000313" key="2">
    <source>
        <dbReference type="Proteomes" id="UP000246050"/>
    </source>
</evidence>
<dbReference type="AlphaFoldDB" id="A0A317DQR9"/>
<protein>
    <submittedName>
        <fullName evidence="1">Uncharacterized protein</fullName>
    </submittedName>
</protein>
<name>A0A317DQR9_9ACTN</name>
<dbReference type="EMBL" id="QGKS01000072">
    <property type="protein sequence ID" value="PWR17099.1"/>
    <property type="molecule type" value="Genomic_DNA"/>
</dbReference>